<reference evidence="1" key="1">
    <citation type="submission" date="2021-05" db="EMBL/GenBank/DDBJ databases">
        <title>Energy efficiency and biological interactions define the core microbiome of deep oligotrophic groundwater.</title>
        <authorList>
            <person name="Mehrshad M."/>
            <person name="Lopez-Fernandez M."/>
            <person name="Bell E."/>
            <person name="Bernier-Latmani R."/>
            <person name="Bertilsson S."/>
            <person name="Dopson M."/>
        </authorList>
    </citation>
    <scope>NUCLEOTIDE SEQUENCE</scope>
    <source>
        <strain evidence="1">Modern_marine.mb.64</strain>
    </source>
</reference>
<evidence type="ECO:0000313" key="2">
    <source>
        <dbReference type="Proteomes" id="UP000777784"/>
    </source>
</evidence>
<proteinExistence type="predicted"/>
<accession>A0A948S150</accession>
<dbReference type="EMBL" id="JAHJDP010000077">
    <property type="protein sequence ID" value="MBU2691924.1"/>
    <property type="molecule type" value="Genomic_DNA"/>
</dbReference>
<evidence type="ECO:0000313" key="1">
    <source>
        <dbReference type="EMBL" id="MBU2691924.1"/>
    </source>
</evidence>
<organism evidence="1 2">
    <name type="scientific">Eiseniibacteriota bacterium</name>
    <dbReference type="NCBI Taxonomy" id="2212470"/>
    <lineage>
        <taxon>Bacteria</taxon>
        <taxon>Candidatus Eiseniibacteriota</taxon>
    </lineage>
</organism>
<dbReference type="Proteomes" id="UP000777784">
    <property type="component" value="Unassembled WGS sequence"/>
</dbReference>
<gene>
    <name evidence="1" type="ORF">KJ970_13470</name>
</gene>
<dbReference type="AlphaFoldDB" id="A0A948S150"/>
<name>A0A948S150_UNCEI</name>
<protein>
    <submittedName>
        <fullName evidence="1">Uncharacterized protein</fullName>
    </submittedName>
</protein>
<comment type="caution">
    <text evidence="1">The sequence shown here is derived from an EMBL/GenBank/DDBJ whole genome shotgun (WGS) entry which is preliminary data.</text>
</comment>
<sequence>MKGYGLRDVEGNLPVTERTNFTIRYSAKFFTAVVIDHIGNPHEHWPYDIFNCVKDASDPVFEDKKSTMDFKGNVDELCIMPELGLEEITIHRRPERQLLARRRGCRGRSNEPLDLSSVIQKAVQAKS</sequence>